<keyword evidence="3" id="KW-1185">Reference proteome</keyword>
<gene>
    <name evidence="2" type="ORF">M0M57_15965</name>
</gene>
<dbReference type="Proteomes" id="UP000830583">
    <property type="component" value="Chromosome"/>
</dbReference>
<organism evidence="2 3">
    <name type="scientific">Flavobacterium azooxidireducens</name>
    <dbReference type="NCBI Taxonomy" id="1871076"/>
    <lineage>
        <taxon>Bacteria</taxon>
        <taxon>Pseudomonadati</taxon>
        <taxon>Bacteroidota</taxon>
        <taxon>Flavobacteriia</taxon>
        <taxon>Flavobacteriales</taxon>
        <taxon>Flavobacteriaceae</taxon>
        <taxon>Flavobacterium</taxon>
    </lineage>
</organism>
<accession>A0ABY4KHB7</accession>
<evidence type="ECO:0000313" key="3">
    <source>
        <dbReference type="Proteomes" id="UP000830583"/>
    </source>
</evidence>
<feature type="signal peptide" evidence="1">
    <location>
        <begin position="1"/>
        <end position="25"/>
    </location>
</feature>
<reference evidence="2" key="1">
    <citation type="submission" date="2022-04" db="EMBL/GenBank/DDBJ databases">
        <title>Consumption of N2O by Flavobacterium azooxidireducens sp. nov. isolated from Decomposing Leaf Litter of Phragmites australis (Cav.).</title>
        <authorList>
            <person name="Behrendt U."/>
            <person name="Spanner T."/>
            <person name="Augustin J."/>
            <person name="Horn M.A."/>
            <person name="Kolb S."/>
            <person name="Ulrich A."/>
        </authorList>
    </citation>
    <scope>NUCLEOTIDE SEQUENCE</scope>
    <source>
        <strain evidence="2">IGB 4-14</strain>
    </source>
</reference>
<evidence type="ECO:0000313" key="2">
    <source>
        <dbReference type="EMBL" id="UPQ79103.1"/>
    </source>
</evidence>
<name>A0ABY4KHB7_9FLAO</name>
<feature type="chain" id="PRO_5047390166" evidence="1">
    <location>
        <begin position="26"/>
        <end position="66"/>
    </location>
</feature>
<dbReference type="PROSITE" id="PS51257">
    <property type="entry name" value="PROKAR_LIPOPROTEIN"/>
    <property type="match status" value="1"/>
</dbReference>
<evidence type="ECO:0000256" key="1">
    <source>
        <dbReference type="SAM" id="SignalP"/>
    </source>
</evidence>
<keyword evidence="1" id="KW-0732">Signal</keyword>
<protein>
    <submittedName>
        <fullName evidence="2">Uncharacterized protein</fullName>
    </submittedName>
</protein>
<proteinExistence type="predicted"/>
<dbReference type="RefSeq" id="WP_248434098.1">
    <property type="nucleotide sequence ID" value="NZ_CP096205.1"/>
</dbReference>
<sequence>MKKMIKLIMVFGMIAFLSFSCKEKASEPVEEAPVALDVEAIKSEIQELENRYANAANSSNVDAVMT</sequence>
<dbReference type="EMBL" id="CP096205">
    <property type="protein sequence ID" value="UPQ79103.1"/>
    <property type="molecule type" value="Genomic_DNA"/>
</dbReference>